<dbReference type="OrthoDB" id="3545629at2759"/>
<organism evidence="1 2">
    <name type="scientific">Botryotinia narcissicola</name>
    <dbReference type="NCBI Taxonomy" id="278944"/>
    <lineage>
        <taxon>Eukaryota</taxon>
        <taxon>Fungi</taxon>
        <taxon>Dikarya</taxon>
        <taxon>Ascomycota</taxon>
        <taxon>Pezizomycotina</taxon>
        <taxon>Leotiomycetes</taxon>
        <taxon>Helotiales</taxon>
        <taxon>Sclerotiniaceae</taxon>
        <taxon>Botryotinia</taxon>
    </lineage>
</organism>
<comment type="caution">
    <text evidence="1">The sequence shown here is derived from an EMBL/GenBank/DDBJ whole genome shotgun (WGS) entry which is preliminary data.</text>
</comment>
<dbReference type="STRING" id="278944.A0A4Z1ILU7"/>
<dbReference type="PANTHER" id="PTHR40788:SF1">
    <property type="entry name" value="IPA PROTEIN"/>
    <property type="match status" value="1"/>
</dbReference>
<reference evidence="1 2" key="1">
    <citation type="submission" date="2017-12" db="EMBL/GenBank/DDBJ databases">
        <title>Comparative genomics of Botrytis spp.</title>
        <authorList>
            <person name="Valero-Jimenez C.A."/>
            <person name="Tapia P."/>
            <person name="Veloso J."/>
            <person name="Silva-Moreno E."/>
            <person name="Staats M."/>
            <person name="Valdes J.H."/>
            <person name="Van Kan J.A.L."/>
        </authorList>
    </citation>
    <scope>NUCLEOTIDE SEQUENCE [LARGE SCALE GENOMIC DNA]</scope>
    <source>
        <strain evidence="1 2">MUCL2120</strain>
    </source>
</reference>
<keyword evidence="2" id="KW-1185">Reference proteome</keyword>
<dbReference type="AlphaFoldDB" id="A0A4Z1ILU7"/>
<evidence type="ECO:0000313" key="1">
    <source>
        <dbReference type="EMBL" id="TGO62325.1"/>
    </source>
</evidence>
<proteinExistence type="predicted"/>
<dbReference type="Proteomes" id="UP000297452">
    <property type="component" value="Unassembled WGS sequence"/>
</dbReference>
<protein>
    <submittedName>
        <fullName evidence="1">Uncharacterized protein</fullName>
    </submittedName>
</protein>
<sequence>MVLEMTELRKDNAEARDLWKKKSRSKREALLRDIDPNLYPHQWSLVHFNKAFQATLPPDKHISAELTLSRYMRGYRNWAPHDNSILEKHWDMGSLALDYNSHSIILVGSAYGTLTQWKSEEAHRWTSVGFPRAILILEAQAHLLSFLRSTVERIGSTIGYSMESQISSFNEISKCGPMALIGRSDHIPGVASCYLDQSFLAPPIFNIGFLLNTAKTRQALQGDHLRSLQANPLYARRYIEPANTIMFWSWGWIVDEVEKLKSLQISLDESRDPLKPLSKAYDAALRSLEALLLDQIRWRSKYLGSLLPMYFREYKNTAFFTNHGTFSAWQRKDTVSYPEFSKDRLDFCLALFLLDMRPDCKLEDVSPLTPAMIFSMLEEHLAKWDETKNFKELARLDETIYTVISSLTAMYQMLEMVLLHRPRAKKREAEDIVELEHSRGWRYVEKHLEDQYMLRDLDCVTGIPDENIPMWESQSERIKAEKSLADPTKKFMETPKPTGTRLSQQWLDTDAQQRKALNHDLATLSADSDPEHVAAIEKRNAEIHAEITARHAKKVAAFEIFIDQEQWGPKESEKLGIPTRSKIKTRKLPNTDDERNTVETINEPTVTPETSALIPSPKVLVRKSSYAIFQTMFPTRNFEDRTKTVPWDTLVNAMAEAGFIASHDARGSVVQFKSDTSSPWFGQGKIVFHKPHPERVVYSIMLGAMGKRMEKWFGWSDETFEVGKK</sequence>
<evidence type="ECO:0000313" key="2">
    <source>
        <dbReference type="Proteomes" id="UP000297452"/>
    </source>
</evidence>
<dbReference type="EMBL" id="PQXJ01000115">
    <property type="protein sequence ID" value="TGO62325.1"/>
    <property type="molecule type" value="Genomic_DNA"/>
</dbReference>
<name>A0A4Z1ILU7_9HELO</name>
<gene>
    <name evidence="1" type="ORF">BOTNAR_0115g00300</name>
</gene>
<accession>A0A4Z1ILU7</accession>
<dbReference type="PANTHER" id="PTHR40788">
    <property type="entry name" value="CLR5 DOMAIN-CONTAINING PROTEIN-RELATED"/>
    <property type="match status" value="1"/>
</dbReference>